<comment type="caution">
    <text evidence="2">The sequence shown here is derived from an EMBL/GenBank/DDBJ whole genome shotgun (WGS) entry which is preliminary data.</text>
</comment>
<dbReference type="InterPro" id="IPR024207">
    <property type="entry name" value="CotJB_dom"/>
</dbReference>
<keyword evidence="3" id="KW-1185">Reference proteome</keyword>
<dbReference type="OrthoDB" id="9804099at2"/>
<dbReference type="RefSeq" id="WP_061967138.1">
    <property type="nucleotide sequence ID" value="NZ_CP126109.1"/>
</dbReference>
<dbReference type="EMBL" id="LNQN01000001">
    <property type="protein sequence ID" value="KSU84061.1"/>
    <property type="molecule type" value="Genomic_DNA"/>
</dbReference>
<name>A0A0V8JAM9_9BACL</name>
<protein>
    <submittedName>
        <fullName evidence="2">Spore coat protein CotJB</fullName>
    </submittedName>
</protein>
<dbReference type="InterPro" id="IPR016571">
    <property type="entry name" value="Spore_coat_assembly_CotJB"/>
</dbReference>
<dbReference type="PIRSF" id="PIRSF010606">
    <property type="entry name" value="Spore_coat_CotJB"/>
    <property type="match status" value="1"/>
</dbReference>
<keyword evidence="2" id="KW-0167">Capsid protein</keyword>
<proteinExistence type="predicted"/>
<sequence>MPKTLPKEYYSMLEEIQAVDFAITELNLYLDTHPEDQDAFKQLTELSEEKQRLLKPFEKKFGSIRADGMDDHWTWSKGPWPWQV</sequence>
<evidence type="ECO:0000313" key="3">
    <source>
        <dbReference type="Proteomes" id="UP000054099"/>
    </source>
</evidence>
<gene>
    <name evidence="2" type="ORF">AS030_00355</name>
</gene>
<evidence type="ECO:0000313" key="2">
    <source>
        <dbReference type="EMBL" id="KSU84061.1"/>
    </source>
</evidence>
<keyword evidence="2" id="KW-0946">Virion</keyword>
<reference evidence="2 3" key="1">
    <citation type="journal article" date="2014" name="Antonie Van Leeuwenhoek">
        <title>Fictibacillus enclensis sp. nov., isolated from marine sediment.</title>
        <authorList>
            <person name="Dastager S.G."/>
            <person name="Mawlankar R."/>
            <person name="Srinivasan K."/>
            <person name="Tang S.K."/>
            <person name="Lee J.C."/>
            <person name="Ramana V.V."/>
            <person name="Shouche Y.S."/>
        </authorList>
    </citation>
    <scope>NUCLEOTIDE SEQUENCE [LARGE SCALE GENOMIC DNA]</scope>
    <source>
        <strain evidence="2 3">NIO-1003</strain>
    </source>
</reference>
<dbReference type="Pfam" id="PF12652">
    <property type="entry name" value="CotJB"/>
    <property type="match status" value="1"/>
</dbReference>
<dbReference type="AlphaFoldDB" id="A0A0V8JAM9"/>
<dbReference type="Proteomes" id="UP000054099">
    <property type="component" value="Unassembled WGS sequence"/>
</dbReference>
<accession>A0A0V8JAM9</accession>
<organism evidence="2 3">
    <name type="scientific">Fictibacillus enclensis</name>
    <dbReference type="NCBI Taxonomy" id="1017270"/>
    <lineage>
        <taxon>Bacteria</taxon>
        <taxon>Bacillati</taxon>
        <taxon>Bacillota</taxon>
        <taxon>Bacilli</taxon>
        <taxon>Bacillales</taxon>
        <taxon>Fictibacillaceae</taxon>
        <taxon>Fictibacillus</taxon>
    </lineage>
</organism>
<evidence type="ECO:0000259" key="1">
    <source>
        <dbReference type="Pfam" id="PF12652"/>
    </source>
</evidence>
<feature type="domain" description="Protein CotJB" evidence="1">
    <location>
        <begin position="11"/>
        <end position="83"/>
    </location>
</feature>